<keyword evidence="1" id="KW-0812">Transmembrane</keyword>
<feature type="transmembrane region" description="Helical" evidence="1">
    <location>
        <begin position="88"/>
        <end position="115"/>
    </location>
</feature>
<dbReference type="RefSeq" id="WP_353648891.1">
    <property type="nucleotide sequence ID" value="NZ_CP159218.1"/>
</dbReference>
<evidence type="ECO:0008006" key="3">
    <source>
        <dbReference type="Google" id="ProtNLM"/>
    </source>
</evidence>
<gene>
    <name evidence="2" type="ORF">ABLG96_19060</name>
</gene>
<feature type="transmembrane region" description="Helical" evidence="1">
    <location>
        <begin position="58"/>
        <end position="76"/>
    </location>
</feature>
<reference evidence="2" key="1">
    <citation type="submission" date="2024-05" db="EMBL/GenBank/DDBJ databases">
        <authorList>
            <person name="Cai S.Y."/>
            <person name="Jin L.M."/>
            <person name="Li H.R."/>
        </authorList>
    </citation>
    <scope>NUCLEOTIDE SEQUENCE</scope>
    <source>
        <strain evidence="2">A5-74</strain>
    </source>
</reference>
<feature type="transmembrane region" description="Helical" evidence="1">
    <location>
        <begin position="6"/>
        <end position="24"/>
    </location>
</feature>
<accession>A0AAU8DNA9</accession>
<dbReference type="AlphaFoldDB" id="A0AAU8DNA9"/>
<keyword evidence="1" id="KW-1133">Transmembrane helix</keyword>
<dbReference type="EMBL" id="CP159218">
    <property type="protein sequence ID" value="XCG63276.1"/>
    <property type="molecule type" value="Genomic_DNA"/>
</dbReference>
<protein>
    <recommendedName>
        <fullName evidence="3">DUF1453 domain-containing protein</fullName>
    </recommendedName>
</protein>
<keyword evidence="1" id="KW-0472">Membrane</keyword>
<sequence>MSDLQQALVISGSIFAVIMITGYGRRAFSFHKFLYPLMSCAAFGFFYLKDAPTASVDWLVYLAGALIGAGAGVVAARVTGVERDGKGAAFTVCGPGFAATWLVMSVVRIAFIVAVEHVDSFRNAFGTFMISHHISFDTVPPFFVLMALSMVVVRLTIVVVRIRRSSVSGATWTRRTVAA</sequence>
<evidence type="ECO:0000313" key="2">
    <source>
        <dbReference type="EMBL" id="XCG63276.1"/>
    </source>
</evidence>
<proteinExistence type="predicted"/>
<name>A0AAU8DNA9_9ACTN</name>
<evidence type="ECO:0000256" key="1">
    <source>
        <dbReference type="SAM" id="Phobius"/>
    </source>
</evidence>
<organism evidence="2">
    <name type="scientific">Nakamurella sp. A5-74</name>
    <dbReference type="NCBI Taxonomy" id="3158264"/>
    <lineage>
        <taxon>Bacteria</taxon>
        <taxon>Bacillati</taxon>
        <taxon>Actinomycetota</taxon>
        <taxon>Actinomycetes</taxon>
        <taxon>Nakamurellales</taxon>
        <taxon>Nakamurellaceae</taxon>
        <taxon>Nakamurella</taxon>
    </lineage>
</organism>
<feature type="transmembrane region" description="Helical" evidence="1">
    <location>
        <begin position="142"/>
        <end position="160"/>
    </location>
</feature>